<keyword evidence="2" id="KW-1185">Reference proteome</keyword>
<proteinExistence type="predicted"/>
<evidence type="ECO:0000313" key="1">
    <source>
        <dbReference type="EMBL" id="KAI9451130.1"/>
    </source>
</evidence>
<organism evidence="1 2">
    <name type="scientific">Russula earlei</name>
    <dbReference type="NCBI Taxonomy" id="71964"/>
    <lineage>
        <taxon>Eukaryota</taxon>
        <taxon>Fungi</taxon>
        <taxon>Dikarya</taxon>
        <taxon>Basidiomycota</taxon>
        <taxon>Agaricomycotina</taxon>
        <taxon>Agaricomycetes</taxon>
        <taxon>Russulales</taxon>
        <taxon>Russulaceae</taxon>
        <taxon>Russula</taxon>
    </lineage>
</organism>
<evidence type="ECO:0000313" key="2">
    <source>
        <dbReference type="Proteomes" id="UP001207468"/>
    </source>
</evidence>
<name>A0ACC0TW34_9AGAM</name>
<gene>
    <name evidence="1" type="ORF">F5148DRAFT_1277752</name>
</gene>
<dbReference type="EMBL" id="JAGFNK010000392">
    <property type="protein sequence ID" value="KAI9451130.1"/>
    <property type="molecule type" value="Genomic_DNA"/>
</dbReference>
<accession>A0ACC0TW34</accession>
<reference evidence="1" key="1">
    <citation type="submission" date="2021-03" db="EMBL/GenBank/DDBJ databases">
        <title>Evolutionary priming and transition to the ectomycorrhizal habit in an iconic lineage of mushroom-forming fungi: is preadaptation a requirement?</title>
        <authorList>
            <consortium name="DOE Joint Genome Institute"/>
            <person name="Looney B.P."/>
            <person name="Miyauchi S."/>
            <person name="Morin E."/>
            <person name="Drula E."/>
            <person name="Courty P.E."/>
            <person name="Chicoki N."/>
            <person name="Fauchery L."/>
            <person name="Kohler A."/>
            <person name="Kuo A."/>
            <person name="LaButti K."/>
            <person name="Pangilinan J."/>
            <person name="Lipzen A."/>
            <person name="Riley R."/>
            <person name="Andreopoulos W."/>
            <person name="He G."/>
            <person name="Johnson J."/>
            <person name="Barry K.W."/>
            <person name="Grigoriev I.V."/>
            <person name="Nagy L."/>
            <person name="Hibbett D."/>
            <person name="Henrissat B."/>
            <person name="Matheny P.B."/>
            <person name="Labbe J."/>
            <person name="Martin A.F."/>
        </authorList>
    </citation>
    <scope>NUCLEOTIDE SEQUENCE</scope>
    <source>
        <strain evidence="1">BPL698</strain>
    </source>
</reference>
<protein>
    <submittedName>
        <fullName evidence="1">Uncharacterized protein</fullName>
    </submittedName>
</protein>
<dbReference type="Proteomes" id="UP001207468">
    <property type="component" value="Unassembled WGS sequence"/>
</dbReference>
<sequence length="286" mass="32701">MYLTAAPGFSFETYAGNKHLFFNSLPLTKELPIGLLEHVTCQYMLNTVHIKEVSYEGNDCVLTDKQKQSGKEKVIVWVGLQTFWCNNLNSFECLVFLKEVFGWFHAQIAFEHSLHSQYYGTQLGFGLIHMFDLLKCKGLHSPMVEGTFHHHLKEGLLHISEAHFHDFWSMVGKVDKLADLCCHTPEQLCALAIKIVGDHALTAALQKMAANKLRKDDLLYHSTQMARNLLDYMNLDAAIKGDENMRILTLLPHLLFQFIGGKNKNYAIEMLELLQGLHQEWPPDLK</sequence>
<comment type="caution">
    <text evidence="1">The sequence shown here is derived from an EMBL/GenBank/DDBJ whole genome shotgun (WGS) entry which is preliminary data.</text>
</comment>